<reference evidence="7" key="1">
    <citation type="submission" date="2022-06" db="EMBL/GenBank/DDBJ databases">
        <title>Amycolatopsis iheyaensis sp. nov., a new species of the genus Amycolatopsis isolated from soil in Iheya island, Japan.</title>
        <authorList>
            <person name="Ngamcharungchit C."/>
            <person name="Kanto H."/>
            <person name="Take A."/>
            <person name="Intra B."/>
            <person name="Matsumoto A."/>
            <person name="Panbangred W."/>
            <person name="Inahashi Y."/>
        </authorList>
    </citation>
    <scope>NUCLEOTIDE SEQUENCE</scope>
    <source>
        <strain evidence="7">OK19-0408</strain>
    </source>
</reference>
<keyword evidence="8" id="KW-1185">Reference proteome</keyword>
<dbReference type="InterPro" id="IPR052964">
    <property type="entry name" value="Sporulation_signal_mat"/>
</dbReference>
<evidence type="ECO:0000259" key="6">
    <source>
        <dbReference type="SMART" id="SM00752"/>
    </source>
</evidence>
<evidence type="ECO:0000313" key="8">
    <source>
        <dbReference type="Proteomes" id="UP001144096"/>
    </source>
</evidence>
<dbReference type="GO" id="GO:0012505">
    <property type="term" value="C:endomembrane system"/>
    <property type="evidence" value="ECO:0007669"/>
    <property type="project" value="UniProtKB-SubCell"/>
</dbReference>
<gene>
    <name evidence="7" type="ORF">M8542_23380</name>
</gene>
<dbReference type="SMART" id="SM00752">
    <property type="entry name" value="HTTM"/>
    <property type="match status" value="1"/>
</dbReference>
<dbReference type="InterPro" id="IPR011020">
    <property type="entry name" value="HTTM-like"/>
</dbReference>
<dbReference type="AlphaFoldDB" id="A0A9X2SMB6"/>
<dbReference type="PANTHER" id="PTHR39535:SF2">
    <property type="entry name" value="HTTM DOMAIN-CONTAINING PROTEIN"/>
    <property type="match status" value="1"/>
</dbReference>
<evidence type="ECO:0000313" key="7">
    <source>
        <dbReference type="EMBL" id="MCR6485771.1"/>
    </source>
</evidence>
<comment type="caution">
    <text evidence="7">The sequence shown here is derived from an EMBL/GenBank/DDBJ whole genome shotgun (WGS) entry which is preliminary data.</text>
</comment>
<proteinExistence type="predicted"/>
<evidence type="ECO:0000256" key="2">
    <source>
        <dbReference type="ARBA" id="ARBA00022692"/>
    </source>
</evidence>
<organism evidence="7 8">
    <name type="scientific">Amycolatopsis iheyensis</name>
    <dbReference type="NCBI Taxonomy" id="2945988"/>
    <lineage>
        <taxon>Bacteria</taxon>
        <taxon>Bacillati</taxon>
        <taxon>Actinomycetota</taxon>
        <taxon>Actinomycetes</taxon>
        <taxon>Pseudonocardiales</taxon>
        <taxon>Pseudonocardiaceae</taxon>
        <taxon>Amycolatopsis</taxon>
    </lineage>
</organism>
<accession>A0A9X2SMB6</accession>
<keyword evidence="4 5" id="KW-0472">Membrane</keyword>
<protein>
    <recommendedName>
        <fullName evidence="6">HTTM-like domain-containing protein</fullName>
    </recommendedName>
</protein>
<dbReference type="PANTHER" id="PTHR39535">
    <property type="entry name" value="SPORULATION-DELAYING PROTEIN SDPB"/>
    <property type="match status" value="1"/>
</dbReference>
<sequence length="305" mass="32111">MSAFLDRWVASAAVFEPRGRGFAAARTLLALAELSVLLFTSDDALFLGTAQLPSGARCAGFRAISLWCWTGGSPRAQLACRVVAIAVLVVTASGYRPRWTCVPHWYVTFSLGAAMTVANGGEGVARIVTLLLVPMCLGDGRRWQWSTPGEPLPARRRGSAYVAHLVIRAQLTVVYLDSALAKAVVPEWRDGRAVAEVFHDPYYGAAAAWQRWAGSLADPGAVTTALGWGTIAAELAVAVLVWAPGRWRVAAFAIAVPLHGAIMATMGLVSFGAVMIAAVALAVAPAGSRARVLPASALDLHRPTG</sequence>
<comment type="subcellular location">
    <subcellularLocation>
        <location evidence="1">Endomembrane system</location>
        <topology evidence="1">Multi-pass membrane protein</topology>
    </subcellularLocation>
</comment>
<keyword evidence="2 5" id="KW-0812">Transmembrane</keyword>
<dbReference type="Proteomes" id="UP001144096">
    <property type="component" value="Unassembled WGS sequence"/>
</dbReference>
<evidence type="ECO:0000256" key="4">
    <source>
        <dbReference type="ARBA" id="ARBA00023136"/>
    </source>
</evidence>
<dbReference type="EMBL" id="JAMXQV010000012">
    <property type="protein sequence ID" value="MCR6485771.1"/>
    <property type="molecule type" value="Genomic_DNA"/>
</dbReference>
<evidence type="ECO:0000256" key="5">
    <source>
        <dbReference type="SAM" id="Phobius"/>
    </source>
</evidence>
<feature type="transmembrane region" description="Helical" evidence="5">
    <location>
        <begin position="250"/>
        <end position="283"/>
    </location>
</feature>
<evidence type="ECO:0000256" key="3">
    <source>
        <dbReference type="ARBA" id="ARBA00022989"/>
    </source>
</evidence>
<dbReference type="RefSeq" id="WP_257922353.1">
    <property type="nucleotide sequence ID" value="NZ_JAMXQV010000012.1"/>
</dbReference>
<name>A0A9X2SMB6_9PSEU</name>
<evidence type="ECO:0000256" key="1">
    <source>
        <dbReference type="ARBA" id="ARBA00004127"/>
    </source>
</evidence>
<feature type="domain" description="HTTM-like" evidence="6">
    <location>
        <begin position="14"/>
        <end position="287"/>
    </location>
</feature>
<keyword evidence="3 5" id="KW-1133">Transmembrane helix</keyword>